<dbReference type="InterPro" id="IPR050055">
    <property type="entry name" value="EF-Tu_GTPase"/>
</dbReference>
<accession>A0A4W3K1A9</accession>
<dbReference type="GO" id="GO:0005525">
    <property type="term" value="F:GTP binding"/>
    <property type="evidence" value="ECO:0007669"/>
    <property type="project" value="UniProtKB-KW"/>
</dbReference>
<proteinExistence type="inferred from homology"/>
<dbReference type="FunFam" id="2.40.30.10:FF:000058">
    <property type="entry name" value="GTP binding protein 2"/>
    <property type="match status" value="1"/>
</dbReference>
<dbReference type="SUPFAM" id="SSF50465">
    <property type="entry name" value="EF-Tu/eEF-1alpha/eIF2-gamma C-terminal domain"/>
    <property type="match status" value="1"/>
</dbReference>
<gene>
    <name evidence="6" type="primary">gtpbp2b</name>
</gene>
<reference evidence="6" key="5">
    <citation type="submission" date="2025-09" db="UniProtKB">
        <authorList>
            <consortium name="Ensembl"/>
        </authorList>
    </citation>
    <scope>IDENTIFICATION</scope>
</reference>
<evidence type="ECO:0000256" key="2">
    <source>
        <dbReference type="ARBA" id="ARBA00022741"/>
    </source>
</evidence>
<dbReference type="GeneTree" id="ENSGT00940000155636"/>
<dbReference type="CDD" id="cd03694">
    <property type="entry name" value="GTPBP_II"/>
    <property type="match status" value="1"/>
</dbReference>
<dbReference type="SUPFAM" id="SSF52540">
    <property type="entry name" value="P-loop containing nucleoside triphosphate hydrolases"/>
    <property type="match status" value="1"/>
</dbReference>
<dbReference type="InterPro" id="IPR000795">
    <property type="entry name" value="T_Tr_GTP-bd_dom"/>
</dbReference>
<dbReference type="InterPro" id="IPR009001">
    <property type="entry name" value="Transl_elong_EF1A/Init_IF2_C"/>
</dbReference>
<dbReference type="Proteomes" id="UP000314986">
    <property type="component" value="Unassembled WGS sequence"/>
</dbReference>
<dbReference type="FunFam" id="3.40.50.300:FF:000091">
    <property type="entry name" value="Probable GTP-binding protein 1"/>
    <property type="match status" value="1"/>
</dbReference>
<evidence type="ECO:0000256" key="3">
    <source>
        <dbReference type="ARBA" id="ARBA00023134"/>
    </source>
</evidence>
<evidence type="ECO:0000313" key="6">
    <source>
        <dbReference type="Ensembl" id="ENSCMIP00000044368.1"/>
    </source>
</evidence>
<evidence type="ECO:0000256" key="1">
    <source>
        <dbReference type="ARBA" id="ARBA00007249"/>
    </source>
</evidence>
<dbReference type="CDD" id="cd04165">
    <property type="entry name" value="GTPBP1_like"/>
    <property type="match status" value="1"/>
</dbReference>
<feature type="domain" description="Tr-type G" evidence="5">
    <location>
        <begin position="117"/>
        <end position="345"/>
    </location>
</feature>
<dbReference type="Gene3D" id="3.40.50.300">
    <property type="entry name" value="P-loop containing nucleotide triphosphate hydrolases"/>
    <property type="match status" value="1"/>
</dbReference>
<keyword evidence="7" id="KW-1185">Reference proteome</keyword>
<dbReference type="Gene3D" id="2.40.30.10">
    <property type="entry name" value="Translation factors"/>
    <property type="match status" value="1"/>
</dbReference>
<protein>
    <recommendedName>
        <fullName evidence="4">GTP-binding protein 2</fullName>
    </recommendedName>
</protein>
<name>A0A4W3K1A9_CALMI</name>
<dbReference type="FunFam" id="2.40.30.10:FF:000014">
    <property type="entry name" value="Probable GTP-binding protein 1"/>
    <property type="match status" value="1"/>
</dbReference>
<evidence type="ECO:0000259" key="5">
    <source>
        <dbReference type="PROSITE" id="PS51722"/>
    </source>
</evidence>
<reference evidence="7" key="2">
    <citation type="journal article" date="2007" name="PLoS Biol.">
        <title>Survey sequencing and comparative analysis of the elephant shark (Callorhinchus milii) genome.</title>
        <authorList>
            <person name="Venkatesh B."/>
            <person name="Kirkness E.F."/>
            <person name="Loh Y.H."/>
            <person name="Halpern A.L."/>
            <person name="Lee A.P."/>
            <person name="Johnson J."/>
            <person name="Dandona N."/>
            <person name="Viswanathan L.D."/>
            <person name="Tay A."/>
            <person name="Venter J.C."/>
            <person name="Strausberg R.L."/>
            <person name="Brenner S."/>
        </authorList>
    </citation>
    <scope>NUCLEOTIDE SEQUENCE [LARGE SCALE GENOMIC DNA]</scope>
</reference>
<dbReference type="Pfam" id="PF03144">
    <property type="entry name" value="GTP_EFTU_D2"/>
    <property type="match status" value="1"/>
</dbReference>
<dbReference type="CDD" id="cd03708">
    <property type="entry name" value="GTPBP_III"/>
    <property type="match status" value="1"/>
</dbReference>
<sequence>MAGQTRGAEWPTPAPNSYLKLVNPSQYRFEHLVTQMKWRLQEGRGEAVYQIGVEDNGLLVGLLEEELRASLKTLRRMAEKVGADITILRERDVEYDTDSPRRIAEVLVRKVPDDQQFLDLRVAVLGNVDSGKSTLLGVLTQGELDNGRGRARLNLFRHLHEIQSGRTSSISFEILGFNSKGEVVNYSDSRTAEEICESASKMITFIDLAGHHKYLKTTIFGLTSYCPDFAMLVVSANTGIAGTTREHLGLAMALKVPFFIVVSKVDLCTKATIERTVKQLEMVLKQPGCNKVPLLVSTSDDAVMAAQRFAQSPSITPIFPLSGVSGVNLELLKVFLNVLPPLTNSKEQEELMQQLTEFQVDEIYSVPEVGTVVGGTLYSGICREGERLVVGPTDEGKFLPLKVCSMQRNRSACRVLRAGQAATLALGNFDRALLRKGMVMVSPEMHPTICSVFESEIVLLFHAKTFRRGFQVTVHVGNVRQTAIVEIIQGKEELRTGEKAVVRFRFIKHSEYLKVGAKLLFREGVTKGIGHVTKLHPTSNDQNI</sequence>
<evidence type="ECO:0000256" key="4">
    <source>
        <dbReference type="ARBA" id="ARBA00071971"/>
    </source>
</evidence>
<dbReference type="SUPFAM" id="SSF50447">
    <property type="entry name" value="Translation proteins"/>
    <property type="match status" value="1"/>
</dbReference>
<dbReference type="Pfam" id="PF00009">
    <property type="entry name" value="GTP_EFTU"/>
    <property type="match status" value="1"/>
</dbReference>
<dbReference type="InterPro" id="IPR027417">
    <property type="entry name" value="P-loop_NTPase"/>
</dbReference>
<dbReference type="InterPro" id="IPR035531">
    <property type="entry name" value="GTPBP1-like"/>
</dbReference>
<dbReference type="PANTHER" id="PTHR43721:SF3">
    <property type="entry name" value="GTP-BINDING PROTEIN 2"/>
    <property type="match status" value="1"/>
</dbReference>
<dbReference type="Ensembl" id="ENSCMIT00000045006.1">
    <property type="protein sequence ID" value="ENSCMIP00000044368.1"/>
    <property type="gene ID" value="ENSCMIG00000018346.1"/>
</dbReference>
<evidence type="ECO:0000313" key="7">
    <source>
        <dbReference type="Proteomes" id="UP000314986"/>
    </source>
</evidence>
<comment type="similarity">
    <text evidence="1">Belongs to the TRAFAC class translation factor GTPase superfamily. Classic translation factor GTPase family. EF-Tu/EF-1A subfamily.</text>
</comment>
<reference evidence="7" key="1">
    <citation type="journal article" date="2006" name="Science">
        <title>Ancient noncoding elements conserved in the human genome.</title>
        <authorList>
            <person name="Venkatesh B."/>
            <person name="Kirkness E.F."/>
            <person name="Loh Y.H."/>
            <person name="Halpern A.L."/>
            <person name="Lee A.P."/>
            <person name="Johnson J."/>
            <person name="Dandona N."/>
            <person name="Viswanathan L.D."/>
            <person name="Tay A."/>
            <person name="Venter J.C."/>
            <person name="Strausberg R.L."/>
            <person name="Brenner S."/>
        </authorList>
    </citation>
    <scope>NUCLEOTIDE SEQUENCE [LARGE SCALE GENOMIC DNA]</scope>
</reference>
<dbReference type="GO" id="GO:0003746">
    <property type="term" value="F:translation elongation factor activity"/>
    <property type="evidence" value="ECO:0007669"/>
    <property type="project" value="TreeGrafter"/>
</dbReference>
<dbReference type="PROSITE" id="PS51722">
    <property type="entry name" value="G_TR_2"/>
    <property type="match status" value="1"/>
</dbReference>
<reference evidence="7" key="3">
    <citation type="journal article" date="2014" name="Nature">
        <title>Elephant shark genome provides unique insights into gnathostome evolution.</title>
        <authorList>
            <consortium name="International Elephant Shark Genome Sequencing Consortium"/>
            <person name="Venkatesh B."/>
            <person name="Lee A.P."/>
            <person name="Ravi V."/>
            <person name="Maurya A.K."/>
            <person name="Lian M.M."/>
            <person name="Swann J.B."/>
            <person name="Ohta Y."/>
            <person name="Flajnik M.F."/>
            <person name="Sutoh Y."/>
            <person name="Kasahara M."/>
            <person name="Hoon S."/>
            <person name="Gangu V."/>
            <person name="Roy S.W."/>
            <person name="Irimia M."/>
            <person name="Korzh V."/>
            <person name="Kondrychyn I."/>
            <person name="Lim Z.W."/>
            <person name="Tay B.H."/>
            <person name="Tohari S."/>
            <person name="Kong K.W."/>
            <person name="Ho S."/>
            <person name="Lorente-Galdos B."/>
            <person name="Quilez J."/>
            <person name="Marques-Bonet T."/>
            <person name="Raney B.J."/>
            <person name="Ingham P.W."/>
            <person name="Tay A."/>
            <person name="Hillier L.W."/>
            <person name="Minx P."/>
            <person name="Boehm T."/>
            <person name="Wilson R.K."/>
            <person name="Brenner S."/>
            <person name="Warren W.C."/>
        </authorList>
    </citation>
    <scope>NUCLEOTIDE SEQUENCE [LARGE SCALE GENOMIC DNA]</scope>
</reference>
<dbReference type="InterPro" id="IPR009000">
    <property type="entry name" value="Transl_B-barrel_sf"/>
</dbReference>
<reference evidence="6" key="4">
    <citation type="submission" date="2025-08" db="UniProtKB">
        <authorList>
            <consortium name="Ensembl"/>
        </authorList>
    </citation>
    <scope>IDENTIFICATION</scope>
</reference>
<dbReference type="GO" id="GO:0003924">
    <property type="term" value="F:GTPase activity"/>
    <property type="evidence" value="ECO:0007669"/>
    <property type="project" value="InterPro"/>
</dbReference>
<keyword evidence="3" id="KW-0342">GTP-binding</keyword>
<dbReference type="AlphaFoldDB" id="A0A4W3K1A9"/>
<dbReference type="InterPro" id="IPR004161">
    <property type="entry name" value="EFTu-like_2"/>
</dbReference>
<organism evidence="6 7">
    <name type="scientific">Callorhinchus milii</name>
    <name type="common">Ghost shark</name>
    <dbReference type="NCBI Taxonomy" id="7868"/>
    <lineage>
        <taxon>Eukaryota</taxon>
        <taxon>Metazoa</taxon>
        <taxon>Chordata</taxon>
        <taxon>Craniata</taxon>
        <taxon>Vertebrata</taxon>
        <taxon>Chondrichthyes</taxon>
        <taxon>Holocephali</taxon>
        <taxon>Chimaeriformes</taxon>
        <taxon>Callorhinchidae</taxon>
        <taxon>Callorhinchus</taxon>
    </lineage>
</organism>
<keyword evidence="2" id="KW-0547">Nucleotide-binding</keyword>
<dbReference type="PANTHER" id="PTHR43721">
    <property type="entry name" value="ELONGATION FACTOR TU-RELATED"/>
    <property type="match status" value="1"/>
</dbReference>